<evidence type="ECO:0000256" key="6">
    <source>
        <dbReference type="ARBA" id="ARBA00012783"/>
    </source>
</evidence>
<protein>
    <recommendedName>
        <fullName evidence="22">Peroxisomal trans-2-enoyl-CoA reductase</fullName>
        <ecNumber evidence="21">1.3.1.38</ecNumber>
        <ecNumber evidence="6">3.5.4.5</ecNumber>
    </recommendedName>
    <alternativeName>
        <fullName evidence="18">Cytidine aminohydrolase</fullName>
    </alternativeName>
</protein>
<evidence type="ECO:0000256" key="8">
    <source>
        <dbReference type="ARBA" id="ARBA00022553"/>
    </source>
</evidence>
<dbReference type="EMBL" id="CAJVRL010000052">
    <property type="protein sequence ID" value="CAG8953745.1"/>
    <property type="molecule type" value="Genomic_DNA"/>
</dbReference>
<comment type="catalytic activity">
    <reaction evidence="28">
        <text>cytidine + H2O + H(+) = uridine + NH4(+)</text>
        <dbReference type="Rhea" id="RHEA:16069"/>
        <dbReference type="ChEBI" id="CHEBI:15377"/>
        <dbReference type="ChEBI" id="CHEBI:15378"/>
        <dbReference type="ChEBI" id="CHEBI:16704"/>
        <dbReference type="ChEBI" id="CHEBI:17562"/>
        <dbReference type="ChEBI" id="CHEBI:28938"/>
        <dbReference type="EC" id="3.5.4.5"/>
    </reaction>
</comment>
<evidence type="ECO:0000256" key="4">
    <source>
        <dbReference type="ARBA" id="ARBA00005189"/>
    </source>
</evidence>
<comment type="function">
    <text evidence="2">This enzyme scavenges exogenous and endogenous cytidine and 2'-deoxycytidine for UMP synthesis.</text>
</comment>
<dbReference type="Gene3D" id="3.40.50.720">
    <property type="entry name" value="NAD(P)-binding Rossmann-like Domain"/>
    <property type="match status" value="1"/>
</dbReference>
<evidence type="ECO:0000256" key="24">
    <source>
        <dbReference type="ARBA" id="ARBA00048686"/>
    </source>
</evidence>
<evidence type="ECO:0000256" key="10">
    <source>
        <dbReference type="ARBA" id="ARBA00022801"/>
    </source>
</evidence>
<evidence type="ECO:0000256" key="32">
    <source>
        <dbReference type="PIRSR" id="PIRSR606262-3"/>
    </source>
</evidence>
<dbReference type="InterPro" id="IPR036291">
    <property type="entry name" value="NAD(P)-bd_dom_sf"/>
</dbReference>
<evidence type="ECO:0000256" key="15">
    <source>
        <dbReference type="ARBA" id="ARBA00023098"/>
    </source>
</evidence>
<evidence type="ECO:0000256" key="18">
    <source>
        <dbReference type="ARBA" id="ARBA00032005"/>
    </source>
</evidence>
<gene>
    <name evidence="35" type="ORF">HYFRA_00006635</name>
</gene>
<comment type="catalytic activity">
    <reaction evidence="25">
        <text>(2E)-hexenoyl-CoA + NADPH + H(+) = hexanoyl-CoA + NADP(+)</text>
        <dbReference type="Rhea" id="RHEA:44956"/>
        <dbReference type="ChEBI" id="CHEBI:15378"/>
        <dbReference type="ChEBI" id="CHEBI:57783"/>
        <dbReference type="ChEBI" id="CHEBI:58349"/>
        <dbReference type="ChEBI" id="CHEBI:62077"/>
        <dbReference type="ChEBI" id="CHEBI:62620"/>
    </reaction>
    <physiologicalReaction direction="left-to-right" evidence="25">
        <dbReference type="Rhea" id="RHEA:44957"/>
    </physiologicalReaction>
</comment>
<dbReference type="Pfam" id="PF13561">
    <property type="entry name" value="adh_short_C2"/>
    <property type="match status" value="1"/>
</dbReference>
<dbReference type="GO" id="GO:0006633">
    <property type="term" value="P:fatty acid biosynthetic process"/>
    <property type="evidence" value="ECO:0007669"/>
    <property type="project" value="UniProtKB-KW"/>
</dbReference>
<dbReference type="GO" id="GO:0072527">
    <property type="term" value="P:pyrimidine-containing compound metabolic process"/>
    <property type="evidence" value="ECO:0007669"/>
    <property type="project" value="UniProtKB-ARBA"/>
</dbReference>
<keyword evidence="15" id="KW-0443">Lipid metabolism</keyword>
<evidence type="ECO:0000313" key="35">
    <source>
        <dbReference type="EMBL" id="CAG8953745.1"/>
    </source>
</evidence>
<evidence type="ECO:0000256" key="23">
    <source>
        <dbReference type="ARBA" id="ARBA00047570"/>
    </source>
</evidence>
<evidence type="ECO:0000256" key="22">
    <source>
        <dbReference type="ARBA" id="ARBA00041063"/>
    </source>
</evidence>
<keyword evidence="9 32" id="KW-0479">Metal-binding</keyword>
<evidence type="ECO:0000313" key="36">
    <source>
        <dbReference type="Proteomes" id="UP000696280"/>
    </source>
</evidence>
<keyword evidence="13" id="KW-0521">NADP</keyword>
<dbReference type="EC" id="3.5.4.5" evidence="6"/>
<keyword evidence="16" id="KW-0576">Peroxisome</keyword>
<accession>A0A9N9KX58</accession>
<keyword evidence="8" id="KW-0597">Phosphoprotein</keyword>
<evidence type="ECO:0000256" key="12">
    <source>
        <dbReference type="ARBA" id="ARBA00022833"/>
    </source>
</evidence>
<keyword evidence="7" id="KW-0444">Lipid biosynthesis</keyword>
<dbReference type="Pfam" id="PF00383">
    <property type="entry name" value="dCMP_cyt_deam_1"/>
    <property type="match status" value="1"/>
</dbReference>
<dbReference type="CDD" id="cd01283">
    <property type="entry name" value="cytidine_deaminase"/>
    <property type="match status" value="1"/>
</dbReference>
<dbReference type="GO" id="GO:0008270">
    <property type="term" value="F:zinc ion binding"/>
    <property type="evidence" value="ECO:0007669"/>
    <property type="project" value="InterPro"/>
</dbReference>
<feature type="active site" description="Proton donor" evidence="30">
    <location>
        <position position="441"/>
    </location>
</feature>
<evidence type="ECO:0000259" key="34">
    <source>
        <dbReference type="PROSITE" id="PS51747"/>
    </source>
</evidence>
<feature type="binding site" evidence="31">
    <location>
        <begin position="428"/>
        <end position="434"/>
    </location>
    <ligand>
        <name>substrate</name>
    </ligand>
</feature>
<name>A0A9N9KX58_9HELO</name>
<organism evidence="35 36">
    <name type="scientific">Hymenoscyphus fraxineus</name>
    <dbReference type="NCBI Taxonomy" id="746836"/>
    <lineage>
        <taxon>Eukaryota</taxon>
        <taxon>Fungi</taxon>
        <taxon>Dikarya</taxon>
        <taxon>Ascomycota</taxon>
        <taxon>Pezizomycotina</taxon>
        <taxon>Leotiomycetes</taxon>
        <taxon>Helotiales</taxon>
        <taxon>Helotiaceae</taxon>
        <taxon>Hymenoscyphus</taxon>
    </lineage>
</organism>
<evidence type="ECO:0000256" key="2">
    <source>
        <dbReference type="ARBA" id="ARBA00003949"/>
    </source>
</evidence>
<evidence type="ECO:0000256" key="17">
    <source>
        <dbReference type="ARBA" id="ARBA00023160"/>
    </source>
</evidence>
<evidence type="ECO:0000256" key="9">
    <source>
        <dbReference type="ARBA" id="ARBA00022723"/>
    </source>
</evidence>
<dbReference type="GO" id="GO:0004126">
    <property type="term" value="F:cytidine deaminase activity"/>
    <property type="evidence" value="ECO:0007669"/>
    <property type="project" value="UniProtKB-EC"/>
</dbReference>
<dbReference type="PANTHER" id="PTHR24317">
    <property type="entry name" value="PEROXISOMAL TRANS-2-ENOYL-COA REDUCTASE"/>
    <property type="match status" value="1"/>
</dbReference>
<comment type="pathway">
    <text evidence="4">Lipid metabolism.</text>
</comment>
<dbReference type="NCBIfam" id="TIGR01354">
    <property type="entry name" value="cyt_deam_tetra"/>
    <property type="match status" value="1"/>
</dbReference>
<dbReference type="SUPFAM" id="SSF53927">
    <property type="entry name" value="Cytidine deaminase-like"/>
    <property type="match status" value="1"/>
</dbReference>
<keyword evidence="10" id="KW-0378">Hydrolase</keyword>
<evidence type="ECO:0000256" key="19">
    <source>
        <dbReference type="ARBA" id="ARBA00037124"/>
    </source>
</evidence>
<dbReference type="GO" id="GO:0019166">
    <property type="term" value="F:trans-2-enoyl-CoA reductase (NADPH) activity"/>
    <property type="evidence" value="ECO:0007669"/>
    <property type="project" value="UniProtKB-EC"/>
</dbReference>
<feature type="compositionally biased region" description="Polar residues" evidence="33">
    <location>
        <begin position="336"/>
        <end position="358"/>
    </location>
</feature>
<proteinExistence type="inferred from homology"/>
<dbReference type="Gene3D" id="3.40.140.10">
    <property type="entry name" value="Cytidine Deaminase, domain 2"/>
    <property type="match status" value="1"/>
</dbReference>
<dbReference type="InterPro" id="IPR052388">
    <property type="entry name" value="Peroxisomal_t2-enoyl-CoA_red"/>
</dbReference>
<keyword evidence="11" id="KW-0276">Fatty acid metabolism</keyword>
<dbReference type="InterPro" id="IPR002347">
    <property type="entry name" value="SDR_fam"/>
</dbReference>
<comment type="subcellular location">
    <subcellularLocation>
        <location evidence="3">Peroxisome</location>
    </subcellularLocation>
</comment>
<keyword evidence="12 32" id="KW-0862">Zinc</keyword>
<evidence type="ECO:0000256" key="25">
    <source>
        <dbReference type="ARBA" id="ARBA00049108"/>
    </source>
</evidence>
<comment type="function">
    <text evidence="19">Participates in chain elongation of fatty acids. Catalyzes the reduction of trans-2-enoyl-CoAs of varying chain lengths from 6:1 to 16:1, having maximum activity with 10:1 CoA. Has no 2,4-dienoyl-CoA reductase activity.</text>
</comment>
<feature type="compositionally biased region" description="Low complexity" evidence="33">
    <location>
        <begin position="359"/>
        <end position="375"/>
    </location>
</feature>
<keyword evidence="14" id="KW-0560">Oxidoreductase</keyword>
<dbReference type="EC" id="1.3.1.38" evidence="21"/>
<evidence type="ECO:0000256" key="7">
    <source>
        <dbReference type="ARBA" id="ARBA00022516"/>
    </source>
</evidence>
<evidence type="ECO:0000256" key="33">
    <source>
        <dbReference type="SAM" id="MobiDB-lite"/>
    </source>
</evidence>
<dbReference type="OrthoDB" id="414540at2759"/>
<dbReference type="Proteomes" id="UP000696280">
    <property type="component" value="Unassembled WGS sequence"/>
</dbReference>
<feature type="binding site" evidence="32">
    <location>
        <position position="476"/>
    </location>
    <ligand>
        <name>Zn(2+)</name>
        <dbReference type="ChEBI" id="CHEBI:29105"/>
        <note>catalytic</note>
    </ligand>
</feature>
<comment type="catalytic activity">
    <reaction evidence="24">
        <text>(2E)-tetradecenoyl-CoA + NADPH + H(+) = tetradecanoyl-CoA + NADP(+)</text>
        <dbReference type="Rhea" id="RHEA:44968"/>
        <dbReference type="ChEBI" id="CHEBI:15378"/>
        <dbReference type="ChEBI" id="CHEBI:57385"/>
        <dbReference type="ChEBI" id="CHEBI:57783"/>
        <dbReference type="ChEBI" id="CHEBI:58349"/>
        <dbReference type="ChEBI" id="CHEBI:61405"/>
    </reaction>
    <physiologicalReaction direction="left-to-right" evidence="24">
        <dbReference type="Rhea" id="RHEA:44969"/>
    </physiologicalReaction>
</comment>
<dbReference type="InterPro" id="IPR002125">
    <property type="entry name" value="CMP_dCMP_dom"/>
</dbReference>
<evidence type="ECO:0000256" key="5">
    <source>
        <dbReference type="ARBA" id="ARBA00006576"/>
    </source>
</evidence>
<comment type="cofactor">
    <cofactor evidence="1 32">
        <name>Zn(2+)</name>
        <dbReference type="ChEBI" id="CHEBI:29105"/>
    </cofactor>
</comment>
<dbReference type="CDD" id="cd05233">
    <property type="entry name" value="SDR_c"/>
    <property type="match status" value="1"/>
</dbReference>
<evidence type="ECO:0000256" key="20">
    <source>
        <dbReference type="ARBA" id="ARBA00038622"/>
    </source>
</evidence>
<evidence type="ECO:0000256" key="13">
    <source>
        <dbReference type="ARBA" id="ARBA00022857"/>
    </source>
</evidence>
<evidence type="ECO:0000256" key="26">
    <source>
        <dbReference type="ARBA" id="ARBA00049251"/>
    </source>
</evidence>
<dbReference type="InterPro" id="IPR006262">
    <property type="entry name" value="Cyt_deam_tetra"/>
</dbReference>
<dbReference type="GO" id="GO:0055086">
    <property type="term" value="P:nucleobase-containing small molecule metabolic process"/>
    <property type="evidence" value="ECO:0007669"/>
    <property type="project" value="UniProtKB-ARBA"/>
</dbReference>
<feature type="binding site" evidence="32">
    <location>
        <position position="473"/>
    </location>
    <ligand>
        <name>Zn(2+)</name>
        <dbReference type="ChEBI" id="CHEBI:29105"/>
        <note>catalytic</note>
    </ligand>
</feature>
<evidence type="ECO:0000256" key="21">
    <source>
        <dbReference type="ARBA" id="ARBA00038849"/>
    </source>
</evidence>
<dbReference type="PRINTS" id="PR00081">
    <property type="entry name" value="GDHRDH"/>
</dbReference>
<reference evidence="35" key="1">
    <citation type="submission" date="2021-07" db="EMBL/GenBank/DDBJ databases">
        <authorList>
            <person name="Durling M."/>
        </authorList>
    </citation>
    <scope>NUCLEOTIDE SEQUENCE</scope>
</reference>
<comment type="caution">
    <text evidence="35">The sequence shown here is derived from an EMBL/GenBank/DDBJ whole genome shotgun (WGS) entry which is preliminary data.</text>
</comment>
<evidence type="ECO:0000256" key="27">
    <source>
        <dbReference type="ARBA" id="ARBA00049386"/>
    </source>
</evidence>
<keyword evidence="36" id="KW-1185">Reference proteome</keyword>
<evidence type="ECO:0000256" key="3">
    <source>
        <dbReference type="ARBA" id="ARBA00004275"/>
    </source>
</evidence>
<sequence length="530" mass="55943">MSTLDTEHFSPYRADGKLYGFVCVVTGAQQPVGQAIIQELAAHGAACIYACDKGSTDDYTTLIDTVAKDHPNTKVIGYPFNIAKEDETLGLIDDVLNSWGRLDVWVCSSGLLGPSSIDATTPTDLQKCFEANSMAPFFALKYAPPAMTKTTPKLAYPNAAPKDQKYGSIIVVSSVASTYGGCWGPAFTMASHAALGVVRAGVAVLKGTGIRINCISPGQIDVGVDLQGFDMRGMASQFPPASLQTKESQKAHIGLERAGLPIEVGRVAGFLASGFSSYITGANMVVDGGARFLSIDTDIRVCKQAIAGYPIPSEPAVVAQTRVAVIAVRGIQELYNSPPTLQPPTSNSPLSHSTPTKNPTMPSPQTLSSTSPSDVSSACESHSLTAHEFHTLHTSCVAAKSTAYCPYSQFRVGCTLLTASGQYVSGANVENAAYPVGTCAERVAFGKAVTEGHREGFRAVAVATDISPPASPCGMCRQFIREFCDLKIPVFMFDKDGAFVVMKLEELLPLSFGPEALPPPSTLLSTRSSS</sequence>
<evidence type="ECO:0000256" key="31">
    <source>
        <dbReference type="PIRSR" id="PIRSR606262-2"/>
    </source>
</evidence>
<comment type="catalytic activity">
    <reaction evidence="29">
        <text>(2E)-octenoyl-CoA + NADPH + H(+) = octanoyl-CoA + NADP(+)</text>
        <dbReference type="Rhea" id="RHEA:44952"/>
        <dbReference type="ChEBI" id="CHEBI:15378"/>
        <dbReference type="ChEBI" id="CHEBI:57386"/>
        <dbReference type="ChEBI" id="CHEBI:57783"/>
        <dbReference type="ChEBI" id="CHEBI:58349"/>
        <dbReference type="ChEBI" id="CHEBI:62242"/>
    </reaction>
    <physiologicalReaction direction="left-to-right" evidence="29">
        <dbReference type="Rhea" id="RHEA:44953"/>
    </physiologicalReaction>
</comment>
<evidence type="ECO:0000256" key="29">
    <source>
        <dbReference type="ARBA" id="ARBA00049559"/>
    </source>
</evidence>
<evidence type="ECO:0000256" key="1">
    <source>
        <dbReference type="ARBA" id="ARBA00001947"/>
    </source>
</evidence>
<dbReference type="FunFam" id="3.40.140.10:FF:000008">
    <property type="entry name" value="Cytidine deaminase"/>
    <property type="match status" value="1"/>
</dbReference>
<dbReference type="GO" id="GO:0033306">
    <property type="term" value="P:phytol metabolic process"/>
    <property type="evidence" value="ECO:0007669"/>
    <property type="project" value="TreeGrafter"/>
</dbReference>
<feature type="region of interest" description="Disordered" evidence="33">
    <location>
        <begin position="336"/>
        <end position="375"/>
    </location>
</feature>
<evidence type="ECO:0000256" key="30">
    <source>
        <dbReference type="PIRSR" id="PIRSR606262-1"/>
    </source>
</evidence>
<dbReference type="InterPro" id="IPR016193">
    <property type="entry name" value="Cytidine_deaminase-like"/>
</dbReference>
<dbReference type="SUPFAM" id="SSF51735">
    <property type="entry name" value="NAD(P)-binding Rossmann-fold domains"/>
    <property type="match status" value="1"/>
</dbReference>
<comment type="subunit">
    <text evidence="20">Interacts with PEX5, probably required to target it into peroxisomes.</text>
</comment>
<feature type="domain" description="CMP/dCMP-type deaminase" evidence="34">
    <location>
        <begin position="387"/>
        <end position="515"/>
    </location>
</feature>
<comment type="catalytic activity">
    <reaction evidence="27">
        <text>(2E)-decenoyl-CoA + NADPH + H(+) = decanoyl-CoA + NADP(+)</text>
        <dbReference type="Rhea" id="RHEA:44960"/>
        <dbReference type="ChEBI" id="CHEBI:15378"/>
        <dbReference type="ChEBI" id="CHEBI:57783"/>
        <dbReference type="ChEBI" id="CHEBI:58349"/>
        <dbReference type="ChEBI" id="CHEBI:61406"/>
        <dbReference type="ChEBI" id="CHEBI:61430"/>
    </reaction>
    <physiologicalReaction direction="left-to-right" evidence="27">
        <dbReference type="Rhea" id="RHEA:44961"/>
    </physiologicalReaction>
</comment>
<keyword evidence="17" id="KW-0275">Fatty acid biosynthesis</keyword>
<evidence type="ECO:0000256" key="14">
    <source>
        <dbReference type="ARBA" id="ARBA00023002"/>
    </source>
</evidence>
<dbReference type="GO" id="GO:0005777">
    <property type="term" value="C:peroxisome"/>
    <property type="evidence" value="ECO:0007669"/>
    <property type="project" value="UniProtKB-SubCell"/>
</dbReference>
<dbReference type="PROSITE" id="PS51747">
    <property type="entry name" value="CYT_DCMP_DEAMINASES_2"/>
    <property type="match status" value="1"/>
</dbReference>
<dbReference type="NCBIfam" id="NF004064">
    <property type="entry name" value="PRK05578.1"/>
    <property type="match status" value="1"/>
</dbReference>
<comment type="catalytic activity">
    <reaction evidence="26">
        <text>a (2E)-enoyl-CoA + NADPH + H(+) = a 2,3-saturated acyl-CoA + NADP(+)</text>
        <dbReference type="Rhea" id="RHEA:33763"/>
        <dbReference type="ChEBI" id="CHEBI:15378"/>
        <dbReference type="ChEBI" id="CHEBI:57783"/>
        <dbReference type="ChEBI" id="CHEBI:58349"/>
        <dbReference type="ChEBI" id="CHEBI:58856"/>
        <dbReference type="ChEBI" id="CHEBI:65111"/>
        <dbReference type="EC" id="1.3.1.38"/>
    </reaction>
    <physiologicalReaction direction="left-to-right" evidence="26">
        <dbReference type="Rhea" id="RHEA:33764"/>
    </physiologicalReaction>
</comment>
<comment type="similarity">
    <text evidence="5">Belongs to the cytidine and deoxycytidylate deaminase family.</text>
</comment>
<comment type="catalytic activity">
    <reaction evidence="23">
        <text>(2E)-dodecenoyl-CoA + NADPH + H(+) = dodecanoyl-CoA + NADP(+)</text>
        <dbReference type="Rhea" id="RHEA:44964"/>
        <dbReference type="ChEBI" id="CHEBI:15378"/>
        <dbReference type="ChEBI" id="CHEBI:57330"/>
        <dbReference type="ChEBI" id="CHEBI:57375"/>
        <dbReference type="ChEBI" id="CHEBI:57783"/>
        <dbReference type="ChEBI" id="CHEBI:58349"/>
    </reaction>
    <physiologicalReaction direction="left-to-right" evidence="23">
        <dbReference type="Rhea" id="RHEA:44965"/>
    </physiologicalReaction>
</comment>
<evidence type="ECO:0000256" key="28">
    <source>
        <dbReference type="ARBA" id="ARBA00049558"/>
    </source>
</evidence>
<evidence type="ECO:0000256" key="11">
    <source>
        <dbReference type="ARBA" id="ARBA00022832"/>
    </source>
</evidence>
<dbReference type="PANTHER" id="PTHR24317:SF7">
    <property type="entry name" value="PEROXISOMAL TRANS-2-ENOYL-COA REDUCTASE"/>
    <property type="match status" value="1"/>
</dbReference>
<dbReference type="AlphaFoldDB" id="A0A9N9KX58"/>
<evidence type="ECO:0000256" key="16">
    <source>
        <dbReference type="ARBA" id="ARBA00023140"/>
    </source>
</evidence>
<feature type="binding site" evidence="32">
    <location>
        <position position="439"/>
    </location>
    <ligand>
        <name>Zn(2+)</name>
        <dbReference type="ChEBI" id="CHEBI:29105"/>
        <note>catalytic</note>
    </ligand>
</feature>